<dbReference type="InterPro" id="IPR006124">
    <property type="entry name" value="Metalloenzyme"/>
</dbReference>
<dbReference type="GO" id="GO:0009117">
    <property type="term" value="P:nucleotide metabolic process"/>
    <property type="evidence" value="ECO:0007669"/>
    <property type="project" value="InterPro"/>
</dbReference>
<evidence type="ECO:0000256" key="2">
    <source>
        <dbReference type="ARBA" id="ARBA00022723"/>
    </source>
</evidence>
<dbReference type="EMBL" id="FTMS01000029">
    <property type="protein sequence ID" value="SIR04600.1"/>
    <property type="molecule type" value="Genomic_DNA"/>
</dbReference>
<dbReference type="Gene3D" id="3.30.70.1250">
    <property type="entry name" value="Phosphopentomutase"/>
    <property type="match status" value="1"/>
</dbReference>
<keyword evidence="6" id="KW-1185">Reference proteome</keyword>
<organism evidence="5 6">
    <name type="scientific">Alkalispirochaeta americana</name>
    <dbReference type="NCBI Taxonomy" id="159291"/>
    <lineage>
        <taxon>Bacteria</taxon>
        <taxon>Pseudomonadati</taxon>
        <taxon>Spirochaetota</taxon>
        <taxon>Spirochaetia</taxon>
        <taxon>Spirochaetales</taxon>
        <taxon>Spirochaetaceae</taxon>
        <taxon>Alkalispirochaeta</taxon>
    </lineage>
</organism>
<dbReference type="NCBIfam" id="NF009049">
    <property type="entry name" value="PRK12383.1"/>
    <property type="match status" value="1"/>
</dbReference>
<dbReference type="Gene3D" id="3.40.720.10">
    <property type="entry name" value="Alkaline Phosphatase, subunit A"/>
    <property type="match status" value="1"/>
</dbReference>
<evidence type="ECO:0000313" key="6">
    <source>
        <dbReference type="Proteomes" id="UP000186400"/>
    </source>
</evidence>
<accession>A0A1N6XQJ9</accession>
<dbReference type="CDD" id="cd16009">
    <property type="entry name" value="PPM"/>
    <property type="match status" value="1"/>
</dbReference>
<evidence type="ECO:0000259" key="4">
    <source>
        <dbReference type="Pfam" id="PF01676"/>
    </source>
</evidence>
<dbReference type="SUPFAM" id="SSF53649">
    <property type="entry name" value="Alkaline phosphatase-like"/>
    <property type="match status" value="1"/>
</dbReference>
<feature type="domain" description="Metalloenzyme" evidence="4">
    <location>
        <begin position="196"/>
        <end position="370"/>
    </location>
</feature>
<evidence type="ECO:0000256" key="3">
    <source>
        <dbReference type="ARBA" id="ARBA00023211"/>
    </source>
</evidence>
<evidence type="ECO:0000256" key="1">
    <source>
        <dbReference type="ARBA" id="ARBA00010373"/>
    </source>
</evidence>
<dbReference type="AlphaFoldDB" id="A0A1N6XQJ9"/>
<comment type="similarity">
    <text evidence="1">Belongs to the phosphopentomutase family.</text>
</comment>
<name>A0A1N6XQJ9_9SPIO</name>
<dbReference type="InterPro" id="IPR024052">
    <property type="entry name" value="Phosphopentomutase_DeoB_cap_sf"/>
</dbReference>
<dbReference type="InterPro" id="IPR010045">
    <property type="entry name" value="DeoB"/>
</dbReference>
<dbReference type="PANTHER" id="PTHR21110:SF0">
    <property type="entry name" value="PHOSPHOPENTOMUTASE"/>
    <property type="match status" value="1"/>
</dbReference>
<dbReference type="GO" id="GO:0000287">
    <property type="term" value="F:magnesium ion binding"/>
    <property type="evidence" value="ECO:0007669"/>
    <property type="project" value="InterPro"/>
</dbReference>
<proteinExistence type="inferred from homology"/>
<dbReference type="PANTHER" id="PTHR21110">
    <property type="entry name" value="PHOSPHOPENTOMUTASE"/>
    <property type="match status" value="1"/>
</dbReference>
<evidence type="ECO:0000313" key="5">
    <source>
        <dbReference type="EMBL" id="SIR04600.1"/>
    </source>
</evidence>
<protein>
    <submittedName>
        <fullName evidence="5">Phosphopentomutase</fullName>
    </submittedName>
</protein>
<dbReference type="GO" id="GO:0005829">
    <property type="term" value="C:cytosol"/>
    <property type="evidence" value="ECO:0007669"/>
    <property type="project" value="TreeGrafter"/>
</dbReference>
<dbReference type="Proteomes" id="UP000186400">
    <property type="component" value="Unassembled WGS sequence"/>
</dbReference>
<reference evidence="5 6" key="1">
    <citation type="submission" date="2017-01" db="EMBL/GenBank/DDBJ databases">
        <authorList>
            <person name="Mah S.A."/>
            <person name="Swanson W.J."/>
            <person name="Moy G.W."/>
            <person name="Vacquier V.D."/>
        </authorList>
    </citation>
    <scope>NUCLEOTIDE SEQUENCE [LARGE SCALE GENOMIC DNA]</scope>
    <source>
        <strain evidence="5 6">ASpG1</strain>
    </source>
</reference>
<dbReference type="GO" id="GO:0008973">
    <property type="term" value="F:phosphopentomutase activity"/>
    <property type="evidence" value="ECO:0007669"/>
    <property type="project" value="InterPro"/>
</dbReference>
<gene>
    <name evidence="5" type="ORF">SAMN05920897_1295</name>
</gene>
<keyword evidence="3" id="KW-0464">Manganese</keyword>
<dbReference type="InterPro" id="IPR017850">
    <property type="entry name" value="Alkaline_phosphatase_core_sf"/>
</dbReference>
<dbReference type="STRING" id="159291.SAMN05920897_1295"/>
<dbReference type="GO" id="GO:0043094">
    <property type="term" value="P:metabolic compound salvage"/>
    <property type="evidence" value="ECO:0007669"/>
    <property type="project" value="InterPro"/>
</dbReference>
<sequence length="389" mass="42210">MEDVLIDRLEDMGTNTVLHVFESVPDLKLPVLEKLGLGNALGYDVSNIRKVENALWGRAKLAHFGADTFWGHQEIMGTNPLRPEYQPFSEILEEVKSVLLENGHKVDLYGKDGKILVVDDVMTVGDNLETAPGFNHNVTAALDLVDFSMVTAVGRLVRSISRVSRVIAFGGLNVSMEDILGAYRNPGNLAGVGSAESGVYKNGYKVIHLGYGVDPTTQVINRFSEAGIKSALVGKVADIVDNPGGYVSSTVDTGKCMEELRYLLDEGEYEFICVNIQETDLAGHSQDPVGYAEKLKIVDDKLAGILDSLGEEDLLIVTADHGNDPLCGHSQHTREEVPLLVYAGNIASGMIGKRESLADISATAADFFGTRFPESGKSFLDKIFKGDFR</sequence>
<dbReference type="PIRSF" id="PIRSF001491">
    <property type="entry name" value="Ppentomutase"/>
    <property type="match status" value="1"/>
</dbReference>
<dbReference type="Pfam" id="PF01676">
    <property type="entry name" value="Metalloenzyme"/>
    <property type="match status" value="1"/>
</dbReference>
<dbReference type="OrthoDB" id="9769930at2"/>
<keyword evidence="2" id="KW-0479">Metal-binding</keyword>